<dbReference type="EMBL" id="OCYT01000132">
    <property type="protein sequence ID" value="SON86149.1"/>
    <property type="molecule type" value="Genomic_DNA"/>
</dbReference>
<accession>A0ABY1TYY7</accession>
<evidence type="ECO:0000313" key="3">
    <source>
        <dbReference type="Proteomes" id="UP000234181"/>
    </source>
</evidence>
<comment type="caution">
    <text evidence="2">The sequence shown here is derived from an EMBL/GenBank/DDBJ whole genome shotgun (WGS) entry which is preliminary data.</text>
</comment>
<reference evidence="2 3" key="1">
    <citation type="submission" date="2017-10" db="EMBL/GenBank/DDBJ databases">
        <authorList>
            <person name="Regsiter A."/>
            <person name="William W."/>
        </authorList>
    </citation>
    <scope>NUCLEOTIDE SEQUENCE [LARGE SCALE GENOMIC DNA]</scope>
    <source>
        <strain evidence="2 3">CFBP6984</strain>
    </source>
</reference>
<keyword evidence="3" id="KW-1185">Reference proteome</keyword>
<organism evidence="2 3">
    <name type="scientific">Xanthomonas campestris pv. phaseoli</name>
    <dbReference type="NCBI Taxonomy" id="317013"/>
    <lineage>
        <taxon>Bacteria</taxon>
        <taxon>Pseudomonadati</taxon>
        <taxon>Pseudomonadota</taxon>
        <taxon>Gammaproteobacteria</taxon>
        <taxon>Lysobacterales</taxon>
        <taxon>Lysobacteraceae</taxon>
        <taxon>Xanthomonas</taxon>
    </lineage>
</organism>
<dbReference type="Proteomes" id="UP000234181">
    <property type="component" value="Unassembled WGS sequence"/>
</dbReference>
<name>A0ABY1TYY7_XANCH</name>
<evidence type="ECO:0000256" key="1">
    <source>
        <dbReference type="SAM" id="MobiDB-lite"/>
    </source>
</evidence>
<evidence type="ECO:0000313" key="2">
    <source>
        <dbReference type="EMBL" id="SON86149.1"/>
    </source>
</evidence>
<feature type="compositionally biased region" description="Polar residues" evidence="1">
    <location>
        <begin position="24"/>
        <end position="45"/>
    </location>
</feature>
<proteinExistence type="predicted"/>
<protein>
    <submittedName>
        <fullName evidence="2">Uncharacterized protein</fullName>
    </submittedName>
</protein>
<sequence length="102" mass="10659">MASLPRPAALGRQLGDTAPMQIGSPVSTQSPGGCLRTSQAEQTTGEVVLSAPRCARSIDIAGLLARPRSTPQRLAEGPHRDRLTAAARALATVRRSTAPETF</sequence>
<gene>
    <name evidence="2" type="ORF">XAP6984_730020</name>
</gene>
<feature type="region of interest" description="Disordered" evidence="1">
    <location>
        <begin position="1"/>
        <end position="46"/>
    </location>
</feature>